<dbReference type="EC" id="2.7.13.3" evidence="3"/>
<comment type="subcellular location">
    <subcellularLocation>
        <location evidence="2">Cell membrane</location>
        <topology evidence="2">Multi-pass membrane protein</topology>
    </subcellularLocation>
</comment>
<feature type="domain" description="Histidine kinase" evidence="17">
    <location>
        <begin position="319"/>
        <end position="537"/>
    </location>
</feature>
<protein>
    <recommendedName>
        <fullName evidence="14">Sensor histidine kinase MtrB</fullName>
        <ecNumber evidence="3">2.7.13.3</ecNumber>
    </recommendedName>
</protein>
<dbReference type="EMBL" id="BAAANL010000003">
    <property type="protein sequence ID" value="GAA1861968.1"/>
    <property type="molecule type" value="Genomic_DNA"/>
</dbReference>
<dbReference type="Proteomes" id="UP001501094">
    <property type="component" value="Unassembled WGS sequence"/>
</dbReference>
<dbReference type="CDD" id="cd06225">
    <property type="entry name" value="HAMP"/>
    <property type="match status" value="1"/>
</dbReference>
<evidence type="ECO:0000259" key="17">
    <source>
        <dbReference type="PROSITE" id="PS50109"/>
    </source>
</evidence>
<keyword evidence="7 16" id="KW-0812">Transmembrane</keyword>
<dbReference type="Gene3D" id="3.30.565.10">
    <property type="entry name" value="Histidine kinase-like ATPase, C-terminal domain"/>
    <property type="match status" value="1"/>
</dbReference>
<name>A0ABN2NCX5_9MICO</name>
<gene>
    <name evidence="19" type="ORF">GCM10009751_19700</name>
</gene>
<evidence type="ECO:0000256" key="4">
    <source>
        <dbReference type="ARBA" id="ARBA00022475"/>
    </source>
</evidence>
<dbReference type="Gene3D" id="6.10.340.10">
    <property type="match status" value="1"/>
</dbReference>
<dbReference type="CDD" id="cd00082">
    <property type="entry name" value="HisKA"/>
    <property type="match status" value="1"/>
</dbReference>
<evidence type="ECO:0000256" key="9">
    <source>
        <dbReference type="ARBA" id="ARBA00022777"/>
    </source>
</evidence>
<evidence type="ECO:0000256" key="10">
    <source>
        <dbReference type="ARBA" id="ARBA00022840"/>
    </source>
</evidence>
<evidence type="ECO:0000256" key="6">
    <source>
        <dbReference type="ARBA" id="ARBA00022679"/>
    </source>
</evidence>
<sequence length="582" mass="63384">MPGLSSLGSSLAGTLRRKAAKVRLVLIRLARRATHAFRASLRLRIMTSALVMGVLAVAALGLYLSTSVRDGMVERRLEAIDSESAALTANAEEQFQSSVVMDEQQAQQLMSSVAARILQSASTVEAVFLVHPTGTQPQVSDVIIPDSMGTQQRELLTDELRRENSELREREATNEQVMQFTEVRDPVRDEVTPGVVVGTSVQIPQAGPYEIYYVYSLQPEQEILTFMHRVLGTGAAFVLLLIGLITAMVSRQTVAPVTRAAAVAERLADGHLDERLPGATGIDEMSTLSRSFNAMADSLQQQIQQMEELSKAQRQFVSDVSHELRTPLTTIRMAGDVIHAARDQLDPAASRSAELLSDQVERFEILLADLLEISRFDAGAAVLDAEQQDLGDVVTSVVQMAQPLAENKAVPISVDLQRPGNSVADFDPRRIERIVRNLVVNAIEHAEGRPVEVTVAHDAHAVAVVVRDYGVGMTVQEVEHVFDRFWRADPARTRTTGGTGLGLAIAHEDARLHAGRLEAWGRPGRGASFRLTLPRRAGITLNSSPVPLVPDSHEPAVTTDQIPVVHPPTGPQPTNIPDLEIH</sequence>
<keyword evidence="6" id="KW-0808">Transferase</keyword>
<dbReference type="SUPFAM" id="SSF47384">
    <property type="entry name" value="Homodimeric domain of signal transducing histidine kinase"/>
    <property type="match status" value="1"/>
</dbReference>
<dbReference type="PANTHER" id="PTHR43547:SF2">
    <property type="entry name" value="HYBRID SIGNAL TRANSDUCTION HISTIDINE KINASE C"/>
    <property type="match status" value="1"/>
</dbReference>
<dbReference type="InterPro" id="IPR047669">
    <property type="entry name" value="MtrAB_MtrB"/>
</dbReference>
<dbReference type="SUPFAM" id="SSF55874">
    <property type="entry name" value="ATPase domain of HSP90 chaperone/DNA topoisomerase II/histidine kinase"/>
    <property type="match status" value="1"/>
</dbReference>
<dbReference type="InterPro" id="IPR005467">
    <property type="entry name" value="His_kinase_dom"/>
</dbReference>
<keyword evidence="20" id="KW-1185">Reference proteome</keyword>
<keyword evidence="10" id="KW-0067">ATP-binding</keyword>
<dbReference type="InterPro" id="IPR003660">
    <property type="entry name" value="HAMP_dom"/>
</dbReference>
<evidence type="ECO:0000256" key="15">
    <source>
        <dbReference type="SAM" id="MobiDB-lite"/>
    </source>
</evidence>
<evidence type="ECO:0000256" key="1">
    <source>
        <dbReference type="ARBA" id="ARBA00000085"/>
    </source>
</evidence>
<evidence type="ECO:0000313" key="19">
    <source>
        <dbReference type="EMBL" id="GAA1861968.1"/>
    </source>
</evidence>
<dbReference type="RefSeq" id="WP_344102098.1">
    <property type="nucleotide sequence ID" value="NZ_BAAANL010000003.1"/>
</dbReference>
<evidence type="ECO:0000256" key="16">
    <source>
        <dbReference type="SAM" id="Phobius"/>
    </source>
</evidence>
<dbReference type="Gene3D" id="1.10.287.130">
    <property type="match status" value="1"/>
</dbReference>
<comment type="caution">
    <text evidence="19">The sequence shown here is derived from an EMBL/GenBank/DDBJ whole genome shotgun (WGS) entry which is preliminary data.</text>
</comment>
<evidence type="ECO:0000256" key="2">
    <source>
        <dbReference type="ARBA" id="ARBA00004651"/>
    </source>
</evidence>
<dbReference type="PRINTS" id="PR00344">
    <property type="entry name" value="BCTRLSENSOR"/>
</dbReference>
<organism evidence="19 20">
    <name type="scientific">Myceligenerans crystallogenes</name>
    <dbReference type="NCBI Taxonomy" id="316335"/>
    <lineage>
        <taxon>Bacteria</taxon>
        <taxon>Bacillati</taxon>
        <taxon>Actinomycetota</taxon>
        <taxon>Actinomycetes</taxon>
        <taxon>Micrococcales</taxon>
        <taxon>Promicromonosporaceae</taxon>
        <taxon>Myceligenerans</taxon>
    </lineage>
</organism>
<reference evidence="19 20" key="1">
    <citation type="journal article" date="2019" name="Int. J. Syst. Evol. Microbiol.">
        <title>The Global Catalogue of Microorganisms (GCM) 10K type strain sequencing project: providing services to taxonomists for standard genome sequencing and annotation.</title>
        <authorList>
            <consortium name="The Broad Institute Genomics Platform"/>
            <consortium name="The Broad Institute Genome Sequencing Center for Infectious Disease"/>
            <person name="Wu L."/>
            <person name="Ma J."/>
        </authorList>
    </citation>
    <scope>NUCLEOTIDE SEQUENCE [LARGE SCALE GENOMIC DNA]</scope>
    <source>
        <strain evidence="19 20">JCM 14326</strain>
    </source>
</reference>
<dbReference type="PROSITE" id="PS50885">
    <property type="entry name" value="HAMP"/>
    <property type="match status" value="1"/>
</dbReference>
<dbReference type="SMART" id="SM00388">
    <property type="entry name" value="HisKA"/>
    <property type="match status" value="1"/>
</dbReference>
<dbReference type="PROSITE" id="PS50109">
    <property type="entry name" value="HIS_KIN"/>
    <property type="match status" value="1"/>
</dbReference>
<feature type="transmembrane region" description="Helical" evidence="16">
    <location>
        <begin position="230"/>
        <end position="249"/>
    </location>
</feature>
<dbReference type="InterPro" id="IPR003661">
    <property type="entry name" value="HisK_dim/P_dom"/>
</dbReference>
<evidence type="ECO:0000256" key="14">
    <source>
        <dbReference type="ARBA" id="ARBA00035305"/>
    </source>
</evidence>
<keyword evidence="5" id="KW-0597">Phosphoprotein</keyword>
<proteinExistence type="predicted"/>
<keyword evidence="12" id="KW-0902">Two-component regulatory system</keyword>
<evidence type="ECO:0000256" key="13">
    <source>
        <dbReference type="ARBA" id="ARBA00023136"/>
    </source>
</evidence>
<dbReference type="Pfam" id="PF00672">
    <property type="entry name" value="HAMP"/>
    <property type="match status" value="1"/>
</dbReference>
<evidence type="ECO:0000259" key="18">
    <source>
        <dbReference type="PROSITE" id="PS50885"/>
    </source>
</evidence>
<evidence type="ECO:0000256" key="11">
    <source>
        <dbReference type="ARBA" id="ARBA00022989"/>
    </source>
</evidence>
<evidence type="ECO:0000256" key="12">
    <source>
        <dbReference type="ARBA" id="ARBA00023012"/>
    </source>
</evidence>
<dbReference type="Pfam" id="PF02518">
    <property type="entry name" value="HATPase_c"/>
    <property type="match status" value="1"/>
</dbReference>
<feature type="region of interest" description="Disordered" evidence="15">
    <location>
        <begin position="560"/>
        <end position="582"/>
    </location>
</feature>
<dbReference type="InterPro" id="IPR003594">
    <property type="entry name" value="HATPase_dom"/>
</dbReference>
<feature type="domain" description="HAMP" evidence="18">
    <location>
        <begin position="251"/>
        <end position="304"/>
    </location>
</feature>
<accession>A0ABN2NCX5</accession>
<feature type="transmembrane region" description="Helical" evidence="16">
    <location>
        <begin position="43"/>
        <end position="66"/>
    </location>
</feature>
<keyword evidence="11 16" id="KW-1133">Transmembrane helix</keyword>
<dbReference type="SMART" id="SM00304">
    <property type="entry name" value="HAMP"/>
    <property type="match status" value="1"/>
</dbReference>
<dbReference type="Pfam" id="PF00512">
    <property type="entry name" value="HisKA"/>
    <property type="match status" value="1"/>
</dbReference>
<keyword evidence="8" id="KW-0547">Nucleotide-binding</keyword>
<comment type="catalytic activity">
    <reaction evidence="1">
        <text>ATP + protein L-histidine = ADP + protein N-phospho-L-histidine.</text>
        <dbReference type="EC" id="2.7.13.3"/>
    </reaction>
</comment>
<evidence type="ECO:0000256" key="3">
    <source>
        <dbReference type="ARBA" id="ARBA00012438"/>
    </source>
</evidence>
<dbReference type="InterPro" id="IPR036097">
    <property type="entry name" value="HisK_dim/P_sf"/>
</dbReference>
<dbReference type="NCBIfam" id="NF040691">
    <property type="entry name" value="MtrAB_MtrB"/>
    <property type="match status" value="1"/>
</dbReference>
<dbReference type="PANTHER" id="PTHR43547">
    <property type="entry name" value="TWO-COMPONENT HISTIDINE KINASE"/>
    <property type="match status" value="1"/>
</dbReference>
<keyword evidence="13 16" id="KW-0472">Membrane</keyword>
<keyword evidence="9" id="KW-0418">Kinase</keyword>
<dbReference type="SUPFAM" id="SSF158472">
    <property type="entry name" value="HAMP domain-like"/>
    <property type="match status" value="1"/>
</dbReference>
<evidence type="ECO:0000256" key="5">
    <source>
        <dbReference type="ARBA" id="ARBA00022553"/>
    </source>
</evidence>
<evidence type="ECO:0000313" key="20">
    <source>
        <dbReference type="Proteomes" id="UP001501094"/>
    </source>
</evidence>
<evidence type="ECO:0000256" key="7">
    <source>
        <dbReference type="ARBA" id="ARBA00022692"/>
    </source>
</evidence>
<dbReference type="SMART" id="SM00387">
    <property type="entry name" value="HATPase_c"/>
    <property type="match status" value="1"/>
</dbReference>
<evidence type="ECO:0000256" key="8">
    <source>
        <dbReference type="ARBA" id="ARBA00022741"/>
    </source>
</evidence>
<dbReference type="InterPro" id="IPR004358">
    <property type="entry name" value="Sig_transdc_His_kin-like_C"/>
</dbReference>
<dbReference type="InterPro" id="IPR036890">
    <property type="entry name" value="HATPase_C_sf"/>
</dbReference>
<keyword evidence="4" id="KW-1003">Cell membrane</keyword>